<keyword evidence="1" id="KW-1133">Transmembrane helix</keyword>
<keyword evidence="3" id="KW-1185">Reference proteome</keyword>
<comment type="caution">
    <text evidence="2">The sequence shown here is derived from an EMBL/GenBank/DDBJ whole genome shotgun (WGS) entry which is preliminary data.</text>
</comment>
<protein>
    <submittedName>
        <fullName evidence="2">Uncharacterized protein</fullName>
    </submittedName>
</protein>
<organism evidence="2 3">
    <name type="scientific">Steinernema carpocapsae</name>
    <name type="common">Entomopathogenic nematode</name>
    <dbReference type="NCBI Taxonomy" id="34508"/>
    <lineage>
        <taxon>Eukaryota</taxon>
        <taxon>Metazoa</taxon>
        <taxon>Ecdysozoa</taxon>
        <taxon>Nematoda</taxon>
        <taxon>Chromadorea</taxon>
        <taxon>Rhabditida</taxon>
        <taxon>Tylenchina</taxon>
        <taxon>Panagrolaimomorpha</taxon>
        <taxon>Strongyloidoidea</taxon>
        <taxon>Steinernematidae</taxon>
        <taxon>Steinernema</taxon>
    </lineage>
</organism>
<dbReference type="Proteomes" id="UP000298663">
    <property type="component" value="Unassembled WGS sequence"/>
</dbReference>
<keyword evidence="1" id="KW-0472">Membrane</keyword>
<evidence type="ECO:0000313" key="3">
    <source>
        <dbReference type="Proteomes" id="UP000298663"/>
    </source>
</evidence>
<dbReference type="EMBL" id="AZBU02000006">
    <property type="protein sequence ID" value="TKR72307.1"/>
    <property type="molecule type" value="Genomic_DNA"/>
</dbReference>
<feature type="transmembrane region" description="Helical" evidence="1">
    <location>
        <begin position="68"/>
        <end position="90"/>
    </location>
</feature>
<evidence type="ECO:0000256" key="1">
    <source>
        <dbReference type="SAM" id="Phobius"/>
    </source>
</evidence>
<evidence type="ECO:0000313" key="2">
    <source>
        <dbReference type="EMBL" id="TKR72307.1"/>
    </source>
</evidence>
<dbReference type="AlphaFoldDB" id="A0A4U5MRJ7"/>
<keyword evidence="1" id="KW-0812">Transmembrane</keyword>
<sequence length="95" mass="11072">MHQFFCFCDLLSKTTNVTKQLIAGQVSFCPNKCLVLKIRPLGLQVRRLECTFASTLLLLFARRPLDTVFTYLTYFLVKIEVLFDFSLLLFRNLES</sequence>
<name>A0A4U5MRJ7_STECR</name>
<accession>A0A4U5MRJ7</accession>
<gene>
    <name evidence="2" type="ORF">L596_019778</name>
</gene>
<reference evidence="2 3" key="1">
    <citation type="journal article" date="2015" name="Genome Biol.">
        <title>Comparative genomics of Steinernema reveals deeply conserved gene regulatory networks.</title>
        <authorList>
            <person name="Dillman A.R."/>
            <person name="Macchietto M."/>
            <person name="Porter C.F."/>
            <person name="Rogers A."/>
            <person name="Williams B."/>
            <person name="Antoshechkin I."/>
            <person name="Lee M.M."/>
            <person name="Goodwin Z."/>
            <person name="Lu X."/>
            <person name="Lewis E.E."/>
            <person name="Goodrich-Blair H."/>
            <person name="Stock S.P."/>
            <person name="Adams B.J."/>
            <person name="Sternberg P.W."/>
            <person name="Mortazavi A."/>
        </authorList>
    </citation>
    <scope>NUCLEOTIDE SEQUENCE [LARGE SCALE GENOMIC DNA]</scope>
    <source>
        <strain evidence="2 3">ALL</strain>
    </source>
</reference>
<reference evidence="2 3" key="2">
    <citation type="journal article" date="2019" name="G3 (Bethesda)">
        <title>Hybrid Assembly of the Genome of the Entomopathogenic Nematode Steinernema carpocapsae Identifies the X-Chromosome.</title>
        <authorList>
            <person name="Serra L."/>
            <person name="Macchietto M."/>
            <person name="Macias-Munoz A."/>
            <person name="McGill C.J."/>
            <person name="Rodriguez I.M."/>
            <person name="Rodriguez B."/>
            <person name="Murad R."/>
            <person name="Mortazavi A."/>
        </authorList>
    </citation>
    <scope>NUCLEOTIDE SEQUENCE [LARGE SCALE GENOMIC DNA]</scope>
    <source>
        <strain evidence="2 3">ALL</strain>
    </source>
</reference>
<proteinExistence type="predicted"/>